<dbReference type="RefSeq" id="WP_029159189.1">
    <property type="nucleotide sequence ID" value="NZ_CP009933.1"/>
</dbReference>
<dbReference type="InterPro" id="IPR014578">
    <property type="entry name" value="Pesterase_CT488"/>
</dbReference>
<feature type="domain" description="Calcineurin-like phosphoesterase" evidence="1">
    <location>
        <begin position="4"/>
        <end position="196"/>
    </location>
</feature>
<dbReference type="InterPro" id="IPR029052">
    <property type="entry name" value="Metallo-depent_PP-like"/>
</dbReference>
<name>A0A0E3K2Q3_CLOSL</name>
<keyword evidence="3" id="KW-1185">Reference proteome</keyword>
<proteinExistence type="predicted"/>
<dbReference type="PANTHER" id="PTHR31302">
    <property type="entry name" value="TRANSMEMBRANE PROTEIN WITH METALLOPHOSPHOESTERASE DOMAIN-RELATED"/>
    <property type="match status" value="1"/>
</dbReference>
<protein>
    <submittedName>
        <fullName evidence="2">Metallophosphoesterase</fullName>
    </submittedName>
</protein>
<dbReference type="InterPro" id="IPR004843">
    <property type="entry name" value="Calcineurin-like_PHP"/>
</dbReference>
<dbReference type="PANTHER" id="PTHR31302:SF22">
    <property type="entry name" value="PHOSPHOESTERASE"/>
    <property type="match status" value="1"/>
</dbReference>
<dbReference type="Pfam" id="PF00149">
    <property type="entry name" value="Metallophos"/>
    <property type="match status" value="1"/>
</dbReference>
<organism evidence="2 3">
    <name type="scientific">Clostridium scatologenes</name>
    <dbReference type="NCBI Taxonomy" id="1548"/>
    <lineage>
        <taxon>Bacteria</taxon>
        <taxon>Bacillati</taxon>
        <taxon>Bacillota</taxon>
        <taxon>Clostridia</taxon>
        <taxon>Eubacteriales</taxon>
        <taxon>Clostridiaceae</taxon>
        <taxon>Clostridium</taxon>
    </lineage>
</organism>
<dbReference type="AlphaFoldDB" id="A0A0E3K2Q3"/>
<sequence>MALFAISDLHLDLNGDKPMDIFGENWFQHDEKIKSNWIEKIKKEDIVLIAGDISWSMKIENGIQDLEWIHKLPGTKVMVKGNHDYWWVSITKLNEMYEDMKFIQNNFFAYGDYAICGTRGWVYPGGDNFSAHDEKIYKRELGRLKLSLDSAVKAGFNNFIVMLHYPPVYDKNMDSGFVGIFKEYGVKLVIYGHLHGASLSKAVKGEVDGIQYIVTSADYLNFNPIKVLEEKVL</sequence>
<dbReference type="Gene3D" id="3.60.21.10">
    <property type="match status" value="1"/>
</dbReference>
<dbReference type="STRING" id="1548.CSCA_3889"/>
<dbReference type="Proteomes" id="UP000033115">
    <property type="component" value="Chromosome"/>
</dbReference>
<dbReference type="HOGENOM" id="CLU_1183887_0_0_9"/>
<dbReference type="GO" id="GO:0016787">
    <property type="term" value="F:hydrolase activity"/>
    <property type="evidence" value="ECO:0007669"/>
    <property type="project" value="InterPro"/>
</dbReference>
<evidence type="ECO:0000313" key="2">
    <source>
        <dbReference type="EMBL" id="AKA71014.1"/>
    </source>
</evidence>
<reference evidence="2 3" key="1">
    <citation type="journal article" date="2015" name="J. Biotechnol.">
        <title>Complete genome sequence of a malodorant-producing acetogen, Clostridium scatologenes ATCC 25775(T).</title>
        <authorList>
            <person name="Zhu Z."/>
            <person name="Guo T."/>
            <person name="Zheng H."/>
            <person name="Song T."/>
            <person name="Ouyang P."/>
            <person name="Xie J."/>
        </authorList>
    </citation>
    <scope>NUCLEOTIDE SEQUENCE [LARGE SCALE GENOMIC DNA]</scope>
    <source>
        <strain evidence="2 3">ATCC 25775</strain>
    </source>
</reference>
<dbReference type="PIRSF" id="PIRSF033094">
    <property type="entry name" value="Pesterase_CT488"/>
    <property type="match status" value="1"/>
</dbReference>
<dbReference type="KEGG" id="csq:CSCA_3889"/>
<evidence type="ECO:0000259" key="1">
    <source>
        <dbReference type="Pfam" id="PF00149"/>
    </source>
</evidence>
<evidence type="ECO:0000313" key="3">
    <source>
        <dbReference type="Proteomes" id="UP000033115"/>
    </source>
</evidence>
<dbReference type="InterPro" id="IPR051158">
    <property type="entry name" value="Metallophosphoesterase_sf"/>
</dbReference>
<gene>
    <name evidence="2" type="ORF">CSCA_3889</name>
</gene>
<dbReference type="SUPFAM" id="SSF56300">
    <property type="entry name" value="Metallo-dependent phosphatases"/>
    <property type="match status" value="1"/>
</dbReference>
<dbReference type="EMBL" id="CP009933">
    <property type="protein sequence ID" value="AKA71014.1"/>
    <property type="molecule type" value="Genomic_DNA"/>
</dbReference>
<accession>A0A0E3K2Q3</accession>